<name>A0ABD0Z7S3_CARAN</name>
<dbReference type="SMART" id="SM00509">
    <property type="entry name" value="TFS2N"/>
    <property type="match status" value="1"/>
</dbReference>
<keyword evidence="2 3" id="KW-0539">Nucleus</keyword>
<evidence type="ECO:0000313" key="6">
    <source>
        <dbReference type="EMBL" id="KAL1190662.1"/>
    </source>
</evidence>
<dbReference type="SUPFAM" id="SSF47676">
    <property type="entry name" value="Conserved domain common to transcription factors TFIIS, elongin A, CRSP70"/>
    <property type="match status" value="1"/>
</dbReference>
<reference evidence="6 7" key="1">
    <citation type="submission" date="2024-04" db="EMBL/GenBank/DDBJ databases">
        <title>Genome assembly C_amara_ONT_v2.</title>
        <authorList>
            <person name="Yant L."/>
            <person name="Moore C."/>
            <person name="Slenker M."/>
        </authorList>
    </citation>
    <scope>NUCLEOTIDE SEQUENCE [LARGE SCALE GENOMIC DNA]</scope>
    <source>
        <tissue evidence="6">Leaf</tissue>
    </source>
</reference>
<evidence type="ECO:0000313" key="7">
    <source>
        <dbReference type="Proteomes" id="UP001558713"/>
    </source>
</evidence>
<comment type="subcellular location">
    <subcellularLocation>
        <location evidence="1 3">Nucleus</location>
    </subcellularLocation>
</comment>
<keyword evidence="7" id="KW-1185">Reference proteome</keyword>
<accession>A0ABD0Z7S3</accession>
<organism evidence="6 7">
    <name type="scientific">Cardamine amara subsp. amara</name>
    <dbReference type="NCBI Taxonomy" id="228776"/>
    <lineage>
        <taxon>Eukaryota</taxon>
        <taxon>Viridiplantae</taxon>
        <taxon>Streptophyta</taxon>
        <taxon>Embryophyta</taxon>
        <taxon>Tracheophyta</taxon>
        <taxon>Spermatophyta</taxon>
        <taxon>Magnoliopsida</taxon>
        <taxon>eudicotyledons</taxon>
        <taxon>Gunneridae</taxon>
        <taxon>Pentapetalae</taxon>
        <taxon>rosids</taxon>
        <taxon>malvids</taxon>
        <taxon>Brassicales</taxon>
        <taxon>Brassicaceae</taxon>
        <taxon>Cardamineae</taxon>
        <taxon>Cardamine</taxon>
    </lineage>
</organism>
<gene>
    <name evidence="6" type="ORF">V5N11_000150</name>
</gene>
<evidence type="ECO:0000256" key="4">
    <source>
        <dbReference type="SAM" id="MobiDB-lite"/>
    </source>
</evidence>
<dbReference type="PANTHER" id="PTHR31995">
    <property type="entry name" value="TRANSCRIPTION FACTOR IIS FAMILY PROTEIN-RELATED"/>
    <property type="match status" value="1"/>
</dbReference>
<dbReference type="PANTHER" id="PTHR31995:SF8">
    <property type="entry name" value="TRANSCRIPTION FACTOR IIS FAMILY PROTEIN"/>
    <property type="match status" value="1"/>
</dbReference>
<dbReference type="InterPro" id="IPR017923">
    <property type="entry name" value="TFIIS_N"/>
</dbReference>
<protein>
    <recommendedName>
        <fullName evidence="5">TFIIS N-terminal domain-containing protein</fullName>
    </recommendedName>
</protein>
<sequence>MMRVKIAKERYDLSDYAAFAMNATYNSRDPSGVERCIEALNHLKSLSFSFKEYTQFYESISKLETLRRHRNPKIRKEAHTLFDSWMKTLYAHGRDRETEKVNKEAKIGFLTLKHKGDHRSETCEEKQTKNDLKPLNLKRRRVGSEDAISKKPRGGVLTYAGSSIKKTELDRSVLTTALSHHSRQNIKDTNRRELTTKTLIPPPRRDAARKNVPHKR</sequence>
<dbReference type="PROSITE" id="PS51319">
    <property type="entry name" value="TFIIS_N"/>
    <property type="match status" value="1"/>
</dbReference>
<evidence type="ECO:0000259" key="5">
    <source>
        <dbReference type="PROSITE" id="PS51319"/>
    </source>
</evidence>
<comment type="caution">
    <text evidence="6">The sequence shown here is derived from an EMBL/GenBank/DDBJ whole genome shotgun (WGS) entry which is preliminary data.</text>
</comment>
<dbReference type="CDD" id="cd00183">
    <property type="entry name" value="TFIIS_I"/>
    <property type="match status" value="1"/>
</dbReference>
<dbReference type="InterPro" id="IPR003617">
    <property type="entry name" value="TFIIS/CRSP70_N_sub"/>
</dbReference>
<feature type="domain" description="TFIIS N-terminal" evidence="5">
    <location>
        <begin position="1"/>
        <end position="92"/>
    </location>
</feature>
<evidence type="ECO:0000256" key="1">
    <source>
        <dbReference type="ARBA" id="ARBA00004123"/>
    </source>
</evidence>
<feature type="compositionally biased region" description="Basic and acidic residues" evidence="4">
    <location>
        <begin position="185"/>
        <end position="195"/>
    </location>
</feature>
<dbReference type="AlphaFoldDB" id="A0ABD0Z7S3"/>
<evidence type="ECO:0000256" key="2">
    <source>
        <dbReference type="ARBA" id="ARBA00023242"/>
    </source>
</evidence>
<dbReference type="GO" id="GO:0005634">
    <property type="term" value="C:nucleus"/>
    <property type="evidence" value="ECO:0007669"/>
    <property type="project" value="UniProtKB-SubCell"/>
</dbReference>
<evidence type="ECO:0000256" key="3">
    <source>
        <dbReference type="PROSITE-ProRule" id="PRU00649"/>
    </source>
</evidence>
<feature type="region of interest" description="Disordered" evidence="4">
    <location>
        <begin position="180"/>
        <end position="216"/>
    </location>
</feature>
<dbReference type="Proteomes" id="UP001558713">
    <property type="component" value="Unassembled WGS sequence"/>
</dbReference>
<proteinExistence type="predicted"/>
<dbReference type="InterPro" id="IPR035441">
    <property type="entry name" value="TFIIS/LEDGF_dom_sf"/>
</dbReference>
<dbReference type="EMBL" id="JBANAX010000872">
    <property type="protein sequence ID" value="KAL1190662.1"/>
    <property type="molecule type" value="Genomic_DNA"/>
</dbReference>